<dbReference type="PANTHER" id="PTHR13246:SF1">
    <property type="entry name" value="CYTOSOLIC ENDO-BETA-N-ACETYLGLUCOSAMINIDASE"/>
    <property type="match status" value="1"/>
</dbReference>
<dbReference type="GO" id="GO:0005829">
    <property type="term" value="C:cytosol"/>
    <property type="evidence" value="ECO:0007669"/>
    <property type="project" value="UniProtKB-SubCell"/>
</dbReference>
<accession>A0A2S5BBF4</accession>
<organism evidence="2 3">
    <name type="scientific">Rhodotorula taiwanensis</name>
    <dbReference type="NCBI Taxonomy" id="741276"/>
    <lineage>
        <taxon>Eukaryota</taxon>
        <taxon>Fungi</taxon>
        <taxon>Dikarya</taxon>
        <taxon>Basidiomycota</taxon>
        <taxon>Pucciniomycotina</taxon>
        <taxon>Microbotryomycetes</taxon>
        <taxon>Sporidiobolales</taxon>
        <taxon>Sporidiobolaceae</taxon>
        <taxon>Rhodotorula</taxon>
    </lineage>
</organism>
<dbReference type="AlphaFoldDB" id="A0A2S5BBF4"/>
<protein>
    <recommendedName>
        <fullName evidence="1">Cytosolic endo-beta-N-acetylglucosaminidase TIM barrel domain-containing protein</fullName>
    </recommendedName>
</protein>
<evidence type="ECO:0000313" key="2">
    <source>
        <dbReference type="EMBL" id="POY74097.1"/>
    </source>
</evidence>
<dbReference type="Pfam" id="PF03644">
    <property type="entry name" value="Glyco_hydro_85"/>
    <property type="match status" value="1"/>
</dbReference>
<dbReference type="GO" id="GO:0033925">
    <property type="term" value="F:mannosyl-glycoprotein endo-beta-N-acetylglucosaminidase activity"/>
    <property type="evidence" value="ECO:0007669"/>
    <property type="project" value="UniProtKB-EC"/>
</dbReference>
<sequence>MRTPYAGPARRALPDYFDSLAELAAWARTPRPPVDNVAAPPRPPSLVNLRLNEPEPRRGRVLVCHDFKGGYVEKDDERSYTFEHFQFIDTFVYFSHHRVTCPPAGWTRAAHAAGTAILGTLIFEWDAGKLDILELVMSGVADFQLGGTVSTKYADLLVELTRERGFDGWLFNVEVALGAAGSAASAKEHAAAVLTWLAYFSASLKAAVPHAQVLWYDAVTTDGKLAWQNGVTEANLPFLQACDGVFCNYWWRPEQLAKTAALVASRAPGREQDVYFGIDVFGRGTYGGGGFESWRAMHAVQEAPARFSTALFAPGWTVEAESLQHSLTSSIAHARWRRDDDYLWRCAEASPSAKIETERLERERLLQRGVMRARHLAAATAPGHSAIPLAFRSPSPPDFDYYAALPPLPGSSVRPAERHLALYCGVPRPTPCPGFAFSTNFSSGAGHNFFVRGEKVYGGEDTVTSTKGWTDVALTSIQPLPLRPESLLIMEYSEDDAWECERSLQISTRSGASVTRIELELFKLAFPSMLHDLDLELQVVWKSAQAWSAQSGPSLVLTGRSRETEATDSADVGRGWSLSTFQTRYRADQVATEALVSIALPDGFTSLFVGAVAIRPSGTPTLIADRVKYSVDEGVLQWDHSLHVQPAVAHCPMRNDSLAHVVHVFTTGKGGAEVYLGSTLER</sequence>
<dbReference type="Gene3D" id="2.60.120.260">
    <property type="entry name" value="Galactose-binding domain-like"/>
    <property type="match status" value="1"/>
</dbReference>
<dbReference type="OrthoDB" id="284473at2759"/>
<dbReference type="EMBL" id="PJQD01000029">
    <property type="protein sequence ID" value="POY74097.1"/>
    <property type="molecule type" value="Genomic_DNA"/>
</dbReference>
<gene>
    <name evidence="2" type="ORF">BMF94_2909</name>
</gene>
<dbReference type="Gene3D" id="3.20.20.80">
    <property type="entry name" value="Glycosidases"/>
    <property type="match status" value="1"/>
</dbReference>
<dbReference type="InterPro" id="IPR005201">
    <property type="entry name" value="TIM_ENGase"/>
</dbReference>
<dbReference type="PANTHER" id="PTHR13246">
    <property type="entry name" value="ENDO BETA N-ACETYLGLUCOSAMINIDASE"/>
    <property type="match status" value="1"/>
</dbReference>
<reference evidence="2 3" key="1">
    <citation type="journal article" date="2018" name="Front. Microbiol.">
        <title>Prospects for Fungal Bioremediation of Acidic Radioactive Waste Sites: Characterization and Genome Sequence of Rhodotorula taiwanensis MD1149.</title>
        <authorList>
            <person name="Tkavc R."/>
            <person name="Matrosova V.Y."/>
            <person name="Grichenko O.E."/>
            <person name="Gostincar C."/>
            <person name="Volpe R.P."/>
            <person name="Klimenkova P."/>
            <person name="Gaidamakova E.K."/>
            <person name="Zhou C.E."/>
            <person name="Stewart B.J."/>
            <person name="Lyman M.G."/>
            <person name="Malfatti S.A."/>
            <person name="Rubinfeld B."/>
            <person name="Courtot M."/>
            <person name="Singh J."/>
            <person name="Dalgard C.L."/>
            <person name="Hamilton T."/>
            <person name="Frey K.G."/>
            <person name="Gunde-Cimerman N."/>
            <person name="Dugan L."/>
            <person name="Daly M.J."/>
        </authorList>
    </citation>
    <scope>NUCLEOTIDE SEQUENCE [LARGE SCALE GENOMIC DNA]</scope>
    <source>
        <strain evidence="2 3">MD1149</strain>
    </source>
</reference>
<evidence type="ECO:0000259" key="1">
    <source>
        <dbReference type="Pfam" id="PF03644"/>
    </source>
</evidence>
<comment type="caution">
    <text evidence="2">The sequence shown here is derived from an EMBL/GenBank/DDBJ whole genome shotgun (WGS) entry which is preliminary data.</text>
</comment>
<dbReference type="Proteomes" id="UP000237144">
    <property type="component" value="Unassembled WGS sequence"/>
</dbReference>
<proteinExistence type="predicted"/>
<dbReference type="STRING" id="741276.A0A2S5BBF4"/>
<name>A0A2S5BBF4_9BASI</name>
<evidence type="ECO:0000313" key="3">
    <source>
        <dbReference type="Proteomes" id="UP000237144"/>
    </source>
</evidence>
<feature type="domain" description="Cytosolic endo-beta-N-acetylglucosaminidase TIM barrel" evidence="1">
    <location>
        <begin position="73"/>
        <end position="449"/>
    </location>
</feature>
<keyword evidence="3" id="KW-1185">Reference proteome</keyword>
<dbReference type="InterPro" id="IPR032979">
    <property type="entry name" value="ENGase"/>
</dbReference>